<name>A0A834T9L1_9FABA</name>
<feature type="transmembrane region" description="Helical" evidence="2">
    <location>
        <begin position="105"/>
        <end position="125"/>
    </location>
</feature>
<evidence type="ECO:0000313" key="4">
    <source>
        <dbReference type="Proteomes" id="UP000634136"/>
    </source>
</evidence>
<keyword evidence="2" id="KW-1133">Transmembrane helix</keyword>
<keyword evidence="4" id="KW-1185">Reference proteome</keyword>
<dbReference type="AlphaFoldDB" id="A0A834T9L1"/>
<dbReference type="EMBL" id="JAAIUW010000010">
    <property type="protein sequence ID" value="KAF7812474.1"/>
    <property type="molecule type" value="Genomic_DNA"/>
</dbReference>
<gene>
    <name evidence="3" type="ORF">G2W53_033450</name>
</gene>
<dbReference type="Proteomes" id="UP000634136">
    <property type="component" value="Unassembled WGS sequence"/>
</dbReference>
<evidence type="ECO:0000313" key="3">
    <source>
        <dbReference type="EMBL" id="KAF7812474.1"/>
    </source>
</evidence>
<feature type="region of interest" description="Disordered" evidence="1">
    <location>
        <begin position="1"/>
        <end position="20"/>
    </location>
</feature>
<keyword evidence="2" id="KW-0472">Membrane</keyword>
<sequence length="174" mass="19617">MSDLGTPSSRPFVDPWASSSRPSVVSFEADDCSRTFPFSGHELEGSGFFIRGPGMGNVLSLEINFIVLMEVQPGLDPPSYDYVLRAQMLQPCWLWLRLVCNIQRLLFNSLGCWVILLLFLSGFTWKEGSKVLTFICAGTSDRVYHYSFVPLLAARASCFFVFVFSTCLCFLYFV</sequence>
<comment type="caution">
    <text evidence="3">The sequence shown here is derived from an EMBL/GenBank/DDBJ whole genome shotgun (WGS) entry which is preliminary data.</text>
</comment>
<protein>
    <submittedName>
        <fullName evidence="3">Uncharacterized protein</fullName>
    </submittedName>
</protein>
<proteinExistence type="predicted"/>
<reference evidence="3" key="1">
    <citation type="submission" date="2020-09" db="EMBL/GenBank/DDBJ databases">
        <title>Genome-Enabled Discovery of Anthraquinone Biosynthesis in Senna tora.</title>
        <authorList>
            <person name="Kang S.-H."/>
            <person name="Pandey R.P."/>
            <person name="Lee C.-M."/>
            <person name="Sim J.-S."/>
            <person name="Jeong J.-T."/>
            <person name="Choi B.-S."/>
            <person name="Jung M."/>
            <person name="Ginzburg D."/>
            <person name="Zhao K."/>
            <person name="Won S.Y."/>
            <person name="Oh T.-J."/>
            <person name="Yu Y."/>
            <person name="Kim N.-H."/>
            <person name="Lee O.R."/>
            <person name="Lee T.-H."/>
            <person name="Bashyal P."/>
            <person name="Kim T.-S."/>
            <person name="Lee W.-H."/>
            <person name="Kawkins C."/>
            <person name="Kim C.-K."/>
            <person name="Kim J.S."/>
            <person name="Ahn B.O."/>
            <person name="Rhee S.Y."/>
            <person name="Sohng J.K."/>
        </authorList>
    </citation>
    <scope>NUCLEOTIDE SEQUENCE</scope>
    <source>
        <tissue evidence="3">Leaf</tissue>
    </source>
</reference>
<evidence type="ECO:0000256" key="1">
    <source>
        <dbReference type="SAM" id="MobiDB-lite"/>
    </source>
</evidence>
<keyword evidence="2" id="KW-0812">Transmembrane</keyword>
<feature type="transmembrane region" description="Helical" evidence="2">
    <location>
        <begin position="152"/>
        <end position="173"/>
    </location>
</feature>
<accession>A0A834T9L1</accession>
<evidence type="ECO:0000256" key="2">
    <source>
        <dbReference type="SAM" id="Phobius"/>
    </source>
</evidence>
<organism evidence="3 4">
    <name type="scientific">Senna tora</name>
    <dbReference type="NCBI Taxonomy" id="362788"/>
    <lineage>
        <taxon>Eukaryota</taxon>
        <taxon>Viridiplantae</taxon>
        <taxon>Streptophyta</taxon>
        <taxon>Embryophyta</taxon>
        <taxon>Tracheophyta</taxon>
        <taxon>Spermatophyta</taxon>
        <taxon>Magnoliopsida</taxon>
        <taxon>eudicotyledons</taxon>
        <taxon>Gunneridae</taxon>
        <taxon>Pentapetalae</taxon>
        <taxon>rosids</taxon>
        <taxon>fabids</taxon>
        <taxon>Fabales</taxon>
        <taxon>Fabaceae</taxon>
        <taxon>Caesalpinioideae</taxon>
        <taxon>Cassia clade</taxon>
        <taxon>Senna</taxon>
    </lineage>
</organism>